<evidence type="ECO:0000256" key="8">
    <source>
        <dbReference type="RuleBase" id="RU368092"/>
    </source>
</evidence>
<comment type="subunit">
    <text evidence="4 8">Dimer of large and small chains.</text>
</comment>
<dbReference type="Pfam" id="PF22629">
    <property type="entry name" value="ACT_AHAS_ss"/>
    <property type="match status" value="1"/>
</dbReference>
<reference evidence="10 11" key="1">
    <citation type="submission" date="2021-07" db="EMBL/GenBank/DDBJ databases">
        <title>Paenibacillus radiodurans sp. nov., isolated from the southeastern edge of Tengger Desert.</title>
        <authorList>
            <person name="Zhang G."/>
        </authorList>
    </citation>
    <scope>NUCLEOTIDE SEQUENCE [LARGE SCALE GENOMIC DNA]</scope>
    <source>
        <strain evidence="10 11">CCM 7311</strain>
    </source>
</reference>
<evidence type="ECO:0000313" key="10">
    <source>
        <dbReference type="EMBL" id="MBW7459050.1"/>
    </source>
</evidence>
<keyword evidence="8 10" id="KW-0808">Transferase</keyword>
<comment type="catalytic activity">
    <reaction evidence="7 8">
        <text>2 pyruvate + H(+) = (2S)-2-acetolactate + CO2</text>
        <dbReference type="Rhea" id="RHEA:25249"/>
        <dbReference type="ChEBI" id="CHEBI:15361"/>
        <dbReference type="ChEBI" id="CHEBI:15378"/>
        <dbReference type="ChEBI" id="CHEBI:16526"/>
        <dbReference type="ChEBI" id="CHEBI:58476"/>
        <dbReference type="EC" id="2.2.1.6"/>
    </reaction>
</comment>
<dbReference type="PANTHER" id="PTHR30239:SF0">
    <property type="entry name" value="ACETOLACTATE SYNTHASE SMALL SUBUNIT 1, CHLOROPLASTIC"/>
    <property type="match status" value="1"/>
</dbReference>
<name>A0ABS7CEB6_9BACL</name>
<evidence type="ECO:0000256" key="5">
    <source>
        <dbReference type="ARBA" id="ARBA00022605"/>
    </source>
</evidence>
<sequence length="176" mass="19239">MNEQHTISILVHDQPGVLQRVCGLFGRRGFNIDSITVGSSEESGLSRMIIRTTGDERTVEQVEKQLNKLIDVIRVVPLSASPMVARELALIQIKAEPPLRPEIMGVVSAFRASVVDIGHHSMIIQAVGETDKINAILKLLEPYGIMEISRTGTTAMTREIPVETQLSRSSQAADAV</sequence>
<dbReference type="PANTHER" id="PTHR30239">
    <property type="entry name" value="ACETOLACTATE SYNTHASE SMALL SUBUNIT"/>
    <property type="match status" value="1"/>
</dbReference>
<evidence type="ECO:0000256" key="2">
    <source>
        <dbReference type="ARBA" id="ARBA00005025"/>
    </source>
</evidence>
<dbReference type="CDD" id="cd04878">
    <property type="entry name" value="ACT_AHAS"/>
    <property type="match status" value="1"/>
</dbReference>
<evidence type="ECO:0000259" key="9">
    <source>
        <dbReference type="PROSITE" id="PS51671"/>
    </source>
</evidence>
<gene>
    <name evidence="10" type="primary">ilvN</name>
    <name evidence="10" type="ORF">K0U00_33870</name>
</gene>
<dbReference type="GO" id="GO:0003984">
    <property type="term" value="F:acetolactate synthase activity"/>
    <property type="evidence" value="ECO:0007669"/>
    <property type="project" value="UniProtKB-EC"/>
</dbReference>
<dbReference type="InterPro" id="IPR045865">
    <property type="entry name" value="ACT-like_dom_sf"/>
</dbReference>
<dbReference type="Gene3D" id="3.30.70.1150">
    <property type="entry name" value="ACT-like. Chain A, domain 2"/>
    <property type="match status" value="1"/>
</dbReference>
<dbReference type="Proteomes" id="UP001519887">
    <property type="component" value="Unassembled WGS sequence"/>
</dbReference>
<dbReference type="InterPro" id="IPR027271">
    <property type="entry name" value="Acetolactate_synth/TF_NikR_C"/>
</dbReference>
<dbReference type="InterPro" id="IPR039557">
    <property type="entry name" value="AHAS_ACT"/>
</dbReference>
<proteinExistence type="inferred from homology"/>
<dbReference type="PROSITE" id="PS51671">
    <property type="entry name" value="ACT"/>
    <property type="match status" value="1"/>
</dbReference>
<comment type="caution">
    <text evidence="10">The sequence shown here is derived from an EMBL/GenBank/DDBJ whole genome shotgun (WGS) entry which is preliminary data.</text>
</comment>
<evidence type="ECO:0000256" key="6">
    <source>
        <dbReference type="ARBA" id="ARBA00023304"/>
    </source>
</evidence>
<comment type="similarity">
    <text evidence="3 8">Belongs to the acetolactate synthase small subunit family.</text>
</comment>
<dbReference type="InterPro" id="IPR019455">
    <property type="entry name" value="Acetolactate_synth_ssu_C"/>
</dbReference>
<keyword evidence="11" id="KW-1185">Reference proteome</keyword>
<dbReference type="SUPFAM" id="SSF55021">
    <property type="entry name" value="ACT-like"/>
    <property type="match status" value="2"/>
</dbReference>
<protein>
    <recommendedName>
        <fullName evidence="8">Acetolactate synthase small subunit</fullName>
        <shortName evidence="8">AHAS</shortName>
        <shortName evidence="8">ALS</shortName>
        <ecNumber evidence="8">2.2.1.6</ecNumber>
    </recommendedName>
    <alternativeName>
        <fullName evidence="8">Acetohydroxy-acid synthase small subunit</fullName>
    </alternativeName>
</protein>
<dbReference type="InterPro" id="IPR054480">
    <property type="entry name" value="AHAS_small-like_ACT"/>
</dbReference>
<evidence type="ECO:0000256" key="7">
    <source>
        <dbReference type="ARBA" id="ARBA00048670"/>
    </source>
</evidence>
<dbReference type="NCBIfam" id="TIGR00119">
    <property type="entry name" value="acolac_sm"/>
    <property type="match status" value="1"/>
</dbReference>
<evidence type="ECO:0000256" key="3">
    <source>
        <dbReference type="ARBA" id="ARBA00006341"/>
    </source>
</evidence>
<dbReference type="NCBIfam" id="NF008864">
    <property type="entry name" value="PRK11895.1"/>
    <property type="match status" value="1"/>
</dbReference>
<organism evidence="10 11">
    <name type="scientific">Paenibacillus sepulcri</name>
    <dbReference type="NCBI Taxonomy" id="359917"/>
    <lineage>
        <taxon>Bacteria</taxon>
        <taxon>Bacillati</taxon>
        <taxon>Bacillota</taxon>
        <taxon>Bacilli</taxon>
        <taxon>Bacillales</taxon>
        <taxon>Paenibacillaceae</taxon>
        <taxon>Paenibacillus</taxon>
    </lineage>
</organism>
<comment type="pathway">
    <text evidence="1 8">Amino-acid biosynthesis; L-isoleucine biosynthesis; L-isoleucine from 2-oxobutanoate: step 1/4.</text>
</comment>
<keyword evidence="5 8" id="KW-0028">Amino-acid biosynthesis</keyword>
<accession>A0ABS7CEB6</accession>
<dbReference type="InterPro" id="IPR004789">
    <property type="entry name" value="Acetalactate_synth_ssu"/>
</dbReference>
<dbReference type="RefSeq" id="WP_210043937.1">
    <property type="nucleotide sequence ID" value="NZ_JBHLVU010000001.1"/>
</dbReference>
<dbReference type="EMBL" id="JAHZIK010001459">
    <property type="protein sequence ID" value="MBW7459050.1"/>
    <property type="molecule type" value="Genomic_DNA"/>
</dbReference>
<feature type="domain" description="ACT" evidence="9">
    <location>
        <begin position="6"/>
        <end position="80"/>
    </location>
</feature>
<comment type="pathway">
    <text evidence="2 8">Amino-acid biosynthesis; L-valine biosynthesis; L-valine from pyruvate: step 1/4.</text>
</comment>
<dbReference type="InterPro" id="IPR002912">
    <property type="entry name" value="ACT_dom"/>
</dbReference>
<dbReference type="Gene3D" id="3.30.70.260">
    <property type="match status" value="1"/>
</dbReference>
<evidence type="ECO:0000256" key="1">
    <source>
        <dbReference type="ARBA" id="ARBA00004974"/>
    </source>
</evidence>
<dbReference type="Pfam" id="PF10369">
    <property type="entry name" value="ALS_ss_C"/>
    <property type="match status" value="1"/>
</dbReference>
<dbReference type="EC" id="2.2.1.6" evidence="8"/>
<comment type="function">
    <text evidence="8">Catalyzes the conversion of 2 pyruvate molecules into acetolactate in the first common step of the biosynthetic pathway of the branched-amino acids such as leucine, isoleucine, and valine.</text>
</comment>
<evidence type="ECO:0000256" key="4">
    <source>
        <dbReference type="ARBA" id="ARBA00011744"/>
    </source>
</evidence>
<keyword evidence="6 8" id="KW-0100">Branched-chain amino acid biosynthesis</keyword>
<evidence type="ECO:0000313" key="11">
    <source>
        <dbReference type="Proteomes" id="UP001519887"/>
    </source>
</evidence>